<keyword evidence="4" id="KW-0963">Cytoplasm</keyword>
<dbReference type="InterPro" id="IPR013216">
    <property type="entry name" value="Methyltransf_11"/>
</dbReference>
<keyword evidence="5" id="KW-0489">Methyltransferase</keyword>
<dbReference type="EMBL" id="CAXAJV020001282">
    <property type="protein sequence ID" value="CAL7935141.1"/>
    <property type="molecule type" value="Genomic_DNA"/>
</dbReference>
<organism evidence="13 14">
    <name type="scientific">Xylocopa violacea</name>
    <name type="common">Violet carpenter bee</name>
    <name type="synonym">Apis violacea</name>
    <dbReference type="NCBI Taxonomy" id="135666"/>
    <lineage>
        <taxon>Eukaryota</taxon>
        <taxon>Metazoa</taxon>
        <taxon>Ecdysozoa</taxon>
        <taxon>Arthropoda</taxon>
        <taxon>Hexapoda</taxon>
        <taxon>Insecta</taxon>
        <taxon>Pterygota</taxon>
        <taxon>Neoptera</taxon>
        <taxon>Endopterygota</taxon>
        <taxon>Hymenoptera</taxon>
        <taxon>Apocrita</taxon>
        <taxon>Aculeata</taxon>
        <taxon>Apoidea</taxon>
        <taxon>Anthophila</taxon>
        <taxon>Apidae</taxon>
        <taxon>Xylocopa</taxon>
        <taxon>Xylocopa</taxon>
    </lineage>
</organism>
<evidence type="ECO:0000256" key="8">
    <source>
        <dbReference type="ARBA" id="ARBA00022723"/>
    </source>
</evidence>
<dbReference type="InterPro" id="IPR051422">
    <property type="entry name" value="AlkB_tRNA_MeTrf/Diox"/>
</dbReference>
<comment type="caution">
    <text evidence="13">The sequence shown here is derived from an EMBL/GenBank/DDBJ whole genome shotgun (WGS) entry which is preliminary data.</text>
</comment>
<dbReference type="Pfam" id="PF08241">
    <property type="entry name" value="Methyltransf_11"/>
    <property type="match status" value="1"/>
</dbReference>
<dbReference type="SUPFAM" id="SSF53335">
    <property type="entry name" value="S-adenosyl-L-methionine-dependent methyltransferases"/>
    <property type="match status" value="1"/>
</dbReference>
<keyword evidence="11" id="KW-0539">Nucleus</keyword>
<comment type="subcellular location">
    <subcellularLocation>
        <location evidence="3">Cytoplasm</location>
    </subcellularLocation>
    <subcellularLocation>
        <location evidence="2">Nucleus</location>
    </subcellularLocation>
</comment>
<evidence type="ECO:0000256" key="4">
    <source>
        <dbReference type="ARBA" id="ARBA00022490"/>
    </source>
</evidence>
<keyword evidence="9" id="KW-0862">Zinc</keyword>
<gene>
    <name evidence="13" type="ORF">XYLVIOL_LOCUS1418</name>
</gene>
<dbReference type="PANTHER" id="PTHR13069">
    <property type="entry name" value="ALKYLATED DNA REPAIR PROTEIN ALKB HOMOLOG 8"/>
    <property type="match status" value="1"/>
</dbReference>
<accession>A0ABP1N2E2</accession>
<dbReference type="Proteomes" id="UP001642520">
    <property type="component" value="Unassembled WGS sequence"/>
</dbReference>
<dbReference type="InterPro" id="IPR037151">
    <property type="entry name" value="AlkB-like_sf"/>
</dbReference>
<dbReference type="CDD" id="cd02440">
    <property type="entry name" value="AdoMet_MTases"/>
    <property type="match status" value="1"/>
</dbReference>
<evidence type="ECO:0000256" key="5">
    <source>
        <dbReference type="ARBA" id="ARBA00022603"/>
    </source>
</evidence>
<dbReference type="InterPro" id="IPR035979">
    <property type="entry name" value="RBD_domain_sf"/>
</dbReference>
<dbReference type="Gene3D" id="3.40.50.150">
    <property type="entry name" value="Vaccinia Virus protein VP39"/>
    <property type="match status" value="1"/>
</dbReference>
<name>A0ABP1N2E2_XYLVO</name>
<dbReference type="InterPro" id="IPR027450">
    <property type="entry name" value="AlkB-like"/>
</dbReference>
<dbReference type="SUPFAM" id="SSF54928">
    <property type="entry name" value="RNA-binding domain, RBD"/>
    <property type="match status" value="1"/>
</dbReference>
<evidence type="ECO:0000256" key="9">
    <source>
        <dbReference type="ARBA" id="ARBA00022833"/>
    </source>
</evidence>
<feature type="domain" description="Fe2OG dioxygenase" evidence="12">
    <location>
        <begin position="206"/>
        <end position="318"/>
    </location>
</feature>
<dbReference type="InterPro" id="IPR034256">
    <property type="entry name" value="ALKBH8_RRM"/>
</dbReference>
<dbReference type="Pfam" id="PF13532">
    <property type="entry name" value="2OG-FeII_Oxy_2"/>
    <property type="match status" value="1"/>
</dbReference>
<dbReference type="Gene3D" id="3.30.70.330">
    <property type="match status" value="1"/>
</dbReference>
<dbReference type="Gene3D" id="2.60.120.590">
    <property type="entry name" value="Alpha-ketoglutarate-dependent dioxygenase AlkB-like"/>
    <property type="match status" value="1"/>
</dbReference>
<dbReference type="PROSITE" id="PS51471">
    <property type="entry name" value="FE2OG_OXY"/>
    <property type="match status" value="1"/>
</dbReference>
<protein>
    <recommendedName>
        <fullName evidence="12">Fe2OG dioxygenase domain-containing protein</fullName>
    </recommendedName>
</protein>
<keyword evidence="10" id="KW-0694">RNA-binding</keyword>
<evidence type="ECO:0000256" key="6">
    <source>
        <dbReference type="ARBA" id="ARBA00022679"/>
    </source>
</evidence>
<evidence type="ECO:0000313" key="14">
    <source>
        <dbReference type="Proteomes" id="UP001642520"/>
    </source>
</evidence>
<dbReference type="InterPro" id="IPR029063">
    <property type="entry name" value="SAM-dependent_MTases_sf"/>
</dbReference>
<evidence type="ECO:0000313" key="13">
    <source>
        <dbReference type="EMBL" id="CAL7935141.1"/>
    </source>
</evidence>
<keyword evidence="14" id="KW-1185">Reference proteome</keyword>
<dbReference type="CDD" id="cd12431">
    <property type="entry name" value="RRM_ALKBH8"/>
    <property type="match status" value="1"/>
</dbReference>
<comment type="cofactor">
    <cofactor evidence="1">
        <name>Fe(2+)</name>
        <dbReference type="ChEBI" id="CHEBI:29033"/>
    </cofactor>
</comment>
<dbReference type="SUPFAM" id="SSF51197">
    <property type="entry name" value="Clavaminate synthase-like"/>
    <property type="match status" value="1"/>
</dbReference>
<evidence type="ECO:0000256" key="1">
    <source>
        <dbReference type="ARBA" id="ARBA00001954"/>
    </source>
</evidence>
<proteinExistence type="predicted"/>
<keyword evidence="7" id="KW-0949">S-adenosyl-L-methionine</keyword>
<keyword evidence="6" id="KW-0808">Transferase</keyword>
<evidence type="ECO:0000256" key="3">
    <source>
        <dbReference type="ARBA" id="ARBA00004496"/>
    </source>
</evidence>
<reference evidence="13 14" key="1">
    <citation type="submission" date="2024-08" db="EMBL/GenBank/DDBJ databases">
        <authorList>
            <person name="Will J Nash"/>
            <person name="Angela Man"/>
            <person name="Seanna McTaggart"/>
            <person name="Kendall Baker"/>
            <person name="Tom Barker"/>
            <person name="Leah Catchpole"/>
            <person name="Alex Durrant"/>
            <person name="Karim Gharbi"/>
            <person name="Naomi Irish"/>
            <person name="Gemy Kaithakottil"/>
            <person name="Debby Ku"/>
            <person name="Aaliyah Providence"/>
            <person name="Felix Shaw"/>
            <person name="David Swarbreck"/>
            <person name="Chris Watkins"/>
            <person name="Ann M. McCartney"/>
            <person name="Giulio Formenti"/>
            <person name="Alice Mouton"/>
            <person name="Noel Vella"/>
            <person name="Bjorn M von Reumont"/>
            <person name="Adriana Vella"/>
            <person name="Wilfried Haerty"/>
        </authorList>
    </citation>
    <scope>NUCLEOTIDE SEQUENCE [LARGE SCALE GENOMIC DNA]</scope>
</reference>
<sequence length="590" mass="68437">MEGKLNKKSRRKQKRAYHRLLRDMNIKCCDNPSQYVMICNAGLVTGLQRETLQSVIDPFVAKYELIMPPNKSYCFIKFYSTEDATRVYNKIHGNVKLDEQCTPLYATFTESVPRLDNYIRCQGLLPPGLKLIEDCITEEEEKLLLNTIDWSNEESSDLKHRKVKHFGYEFQYGSNTIDPEKSITPIPENYHFLQVLLKKYHNVPYEYDQLTINRYLSGQELQCFMFRGIPPHIDTHSAFEDSILSLSLGSACLMDFKKEDEKVAVLLPPRSLLIMSGEARYAWSHGICPRHNDIIKTANGLTSQPRGTRVSFTFRKARKGNCCCNFPKYCDTGRNNTATLIDNTIALGIENSYVHDVYDQISNHFDETRHRQWPNVSKFLQSLNIGDVVLDVGCGNGKYLHQQKHIFKIGCDRSYNLMKICRSKNLEVLLSDCLYLPYKDNSLDAVICIAVIHHLSTHERRKQAIRELARILRLNGKCLIYVWAKEQEKDSTRTAYLRCNNAKKEENVSCTQQLTEYGVSLPIHENRTKFLSNDMLVPWKRKGGGNFLRYYHVFEENELSELCSKVPEFITKEVYYDQGNWCTILQKEIK</sequence>
<dbReference type="InterPro" id="IPR012677">
    <property type="entry name" value="Nucleotide-bd_a/b_plait_sf"/>
</dbReference>
<evidence type="ECO:0000259" key="12">
    <source>
        <dbReference type="PROSITE" id="PS51471"/>
    </source>
</evidence>
<evidence type="ECO:0000256" key="10">
    <source>
        <dbReference type="ARBA" id="ARBA00022884"/>
    </source>
</evidence>
<dbReference type="PANTHER" id="PTHR13069:SF21">
    <property type="entry name" value="ALKYLATED DNA REPAIR PROTEIN ALKB HOMOLOG 8"/>
    <property type="match status" value="1"/>
</dbReference>
<keyword evidence="8" id="KW-0479">Metal-binding</keyword>
<evidence type="ECO:0000256" key="7">
    <source>
        <dbReference type="ARBA" id="ARBA00022691"/>
    </source>
</evidence>
<evidence type="ECO:0000256" key="11">
    <source>
        <dbReference type="ARBA" id="ARBA00023242"/>
    </source>
</evidence>
<evidence type="ECO:0000256" key="2">
    <source>
        <dbReference type="ARBA" id="ARBA00004123"/>
    </source>
</evidence>
<dbReference type="InterPro" id="IPR005123">
    <property type="entry name" value="Oxoglu/Fe-dep_dioxygenase_dom"/>
</dbReference>